<feature type="compositionally biased region" description="Gly residues" evidence="1">
    <location>
        <begin position="60"/>
        <end position="69"/>
    </location>
</feature>
<feature type="compositionally biased region" description="Low complexity" evidence="1">
    <location>
        <begin position="17"/>
        <end position="28"/>
    </location>
</feature>
<dbReference type="GO" id="GO:0008817">
    <property type="term" value="F:corrinoid adenosyltransferase activity"/>
    <property type="evidence" value="ECO:0007669"/>
    <property type="project" value="UniProtKB-EC"/>
</dbReference>
<feature type="non-terminal residue" evidence="2">
    <location>
        <position position="181"/>
    </location>
</feature>
<protein>
    <submittedName>
        <fullName evidence="2">ATP:Cob(I)alamin adenosyltransferase</fullName>
        <ecNumber evidence="2">2.5.1.17</ecNumber>
    </submittedName>
</protein>
<feature type="compositionally biased region" description="Basic and acidic residues" evidence="1">
    <location>
        <begin position="89"/>
        <end position="103"/>
    </location>
</feature>
<feature type="compositionally biased region" description="Basic residues" evidence="1">
    <location>
        <begin position="1"/>
        <end position="16"/>
    </location>
</feature>
<evidence type="ECO:0000256" key="1">
    <source>
        <dbReference type="SAM" id="MobiDB-lite"/>
    </source>
</evidence>
<feature type="non-terminal residue" evidence="2">
    <location>
        <position position="1"/>
    </location>
</feature>
<evidence type="ECO:0000313" key="2">
    <source>
        <dbReference type="EMBL" id="CAA9254024.1"/>
    </source>
</evidence>
<name>A0A6J4IK70_9ACTN</name>
<organism evidence="2">
    <name type="scientific">uncultured Acidimicrobiales bacterium</name>
    <dbReference type="NCBI Taxonomy" id="310071"/>
    <lineage>
        <taxon>Bacteria</taxon>
        <taxon>Bacillati</taxon>
        <taxon>Actinomycetota</taxon>
        <taxon>Acidimicrobiia</taxon>
        <taxon>Acidimicrobiales</taxon>
        <taxon>environmental samples</taxon>
    </lineage>
</organism>
<gene>
    <name evidence="2" type="ORF">AVDCRST_MAG10-2383</name>
</gene>
<feature type="compositionally biased region" description="Basic residues" evidence="1">
    <location>
        <begin position="104"/>
        <end position="127"/>
    </location>
</feature>
<feature type="region of interest" description="Disordered" evidence="1">
    <location>
        <begin position="1"/>
        <end position="181"/>
    </location>
</feature>
<keyword evidence="2" id="KW-0808">Transferase</keyword>
<dbReference type="EMBL" id="CADCTB010000145">
    <property type="protein sequence ID" value="CAA9254024.1"/>
    <property type="molecule type" value="Genomic_DNA"/>
</dbReference>
<proteinExistence type="predicted"/>
<reference evidence="2" key="1">
    <citation type="submission" date="2020-02" db="EMBL/GenBank/DDBJ databases">
        <authorList>
            <person name="Meier V. D."/>
        </authorList>
    </citation>
    <scope>NUCLEOTIDE SEQUENCE</scope>
    <source>
        <strain evidence="2">AVDCRST_MAG10</strain>
    </source>
</reference>
<dbReference type="EC" id="2.5.1.17" evidence="2"/>
<dbReference type="AlphaFoldDB" id="A0A6J4IK70"/>
<feature type="compositionally biased region" description="Basic residues" evidence="1">
    <location>
        <begin position="29"/>
        <end position="57"/>
    </location>
</feature>
<accession>A0A6J4IK70</accession>
<sequence length="181" mass="19983">EDLHTQRRRRHHRPALRRAGAQGRAGARSVRRRRRGPGRPGHRPGHHRTRLGARRPVGRPGAGPLGSHGRGGHRARAPGPARGRQHPGHARDGRRARTDDRRAHPTFRRPHRVRPARAGAHRRRPRPGPHGGAPGRAQRPGRGRSGLVRRPLPQPPFRPAVDHGPLAGGRRPPRPPPRSGV</sequence>